<comment type="cofactor">
    <cofactor evidence="1">
        <name>[4Fe-4S] cluster</name>
        <dbReference type="ChEBI" id="CHEBI:49883"/>
    </cofactor>
</comment>
<dbReference type="Pfam" id="PF04055">
    <property type="entry name" value="Radical_SAM"/>
    <property type="match status" value="1"/>
</dbReference>
<evidence type="ECO:0000259" key="9">
    <source>
        <dbReference type="PROSITE" id="PS51918"/>
    </source>
</evidence>
<dbReference type="EC" id="1.97.1.-" evidence="10"/>
<dbReference type="Gene3D" id="3.20.20.70">
    <property type="entry name" value="Aldolase class I"/>
    <property type="match status" value="1"/>
</dbReference>
<dbReference type="EMBL" id="JBHSSD010000029">
    <property type="protein sequence ID" value="MFC6164272.1"/>
    <property type="molecule type" value="Genomic_DNA"/>
</dbReference>
<dbReference type="PROSITE" id="PS51918">
    <property type="entry name" value="RADICAL_SAM"/>
    <property type="match status" value="1"/>
</dbReference>
<dbReference type="SUPFAM" id="SSF102114">
    <property type="entry name" value="Radical SAM enzymes"/>
    <property type="match status" value="1"/>
</dbReference>
<name>A0ABW1R6K6_9LACO</name>
<proteinExistence type="inferred from homology"/>
<dbReference type="CDD" id="cd01335">
    <property type="entry name" value="Radical_SAM"/>
    <property type="match status" value="1"/>
</dbReference>
<evidence type="ECO:0000256" key="2">
    <source>
        <dbReference type="ARBA" id="ARBA00009777"/>
    </source>
</evidence>
<dbReference type="InterPro" id="IPR013785">
    <property type="entry name" value="Aldolase_TIM"/>
</dbReference>
<dbReference type="SFLD" id="SFLDG01066">
    <property type="entry name" value="organic_radical-activating_enz"/>
    <property type="match status" value="1"/>
</dbReference>
<reference evidence="11" key="1">
    <citation type="journal article" date="2019" name="Int. J. Syst. Evol. Microbiol.">
        <title>The Global Catalogue of Microorganisms (GCM) 10K type strain sequencing project: providing services to taxonomists for standard genome sequencing and annotation.</title>
        <authorList>
            <consortium name="The Broad Institute Genomics Platform"/>
            <consortium name="The Broad Institute Genome Sequencing Center for Infectious Disease"/>
            <person name="Wu L."/>
            <person name="Ma J."/>
        </authorList>
    </citation>
    <scope>NUCLEOTIDE SEQUENCE [LARGE SCALE GENOMIC DNA]</scope>
    <source>
        <strain evidence="11">CCM 8932</strain>
    </source>
</reference>
<dbReference type="PIRSF" id="PIRSF000371">
    <property type="entry name" value="PFL_act_enz"/>
    <property type="match status" value="1"/>
</dbReference>
<comment type="similarity">
    <text evidence="2">Belongs to the organic radical-activating enzymes family.</text>
</comment>
<keyword evidence="11" id="KW-1185">Reference proteome</keyword>
<dbReference type="NCBIfam" id="TIGR02494">
    <property type="entry name" value="PFLE_PFLC"/>
    <property type="match status" value="1"/>
</dbReference>
<evidence type="ECO:0000313" key="11">
    <source>
        <dbReference type="Proteomes" id="UP001596253"/>
    </source>
</evidence>
<keyword evidence="3" id="KW-0004">4Fe-4S</keyword>
<dbReference type="SFLD" id="SFLDS00029">
    <property type="entry name" value="Radical_SAM"/>
    <property type="match status" value="1"/>
</dbReference>
<dbReference type="InterPro" id="IPR058240">
    <property type="entry name" value="rSAM_sf"/>
</dbReference>
<keyword evidence="6 10" id="KW-0560">Oxidoreductase</keyword>
<evidence type="ECO:0000256" key="1">
    <source>
        <dbReference type="ARBA" id="ARBA00001966"/>
    </source>
</evidence>
<dbReference type="RefSeq" id="WP_137641139.1">
    <property type="nucleotide sequence ID" value="NZ_BJDK01000041.1"/>
</dbReference>
<protein>
    <submittedName>
        <fullName evidence="10">Glycyl-radical enzyme activating protein</fullName>
        <ecNumber evidence="10">1.97.1.-</ecNumber>
    </submittedName>
</protein>
<dbReference type="InterPro" id="IPR012839">
    <property type="entry name" value="Organic_radical_activase"/>
</dbReference>
<evidence type="ECO:0000256" key="4">
    <source>
        <dbReference type="ARBA" id="ARBA00022691"/>
    </source>
</evidence>
<dbReference type="Proteomes" id="UP001596253">
    <property type="component" value="Unassembled WGS sequence"/>
</dbReference>
<gene>
    <name evidence="10" type="ORF">ACFP3T_06260</name>
</gene>
<dbReference type="PANTHER" id="PTHR30352">
    <property type="entry name" value="PYRUVATE FORMATE-LYASE-ACTIVATING ENZYME"/>
    <property type="match status" value="1"/>
</dbReference>
<keyword evidence="7" id="KW-0408">Iron</keyword>
<evidence type="ECO:0000256" key="6">
    <source>
        <dbReference type="ARBA" id="ARBA00023002"/>
    </source>
</evidence>
<dbReference type="InterPro" id="IPR001989">
    <property type="entry name" value="Radical_activat_CS"/>
</dbReference>
<evidence type="ECO:0000313" key="10">
    <source>
        <dbReference type="EMBL" id="MFC6164272.1"/>
    </source>
</evidence>
<accession>A0ABW1R6K6</accession>
<dbReference type="PANTHER" id="PTHR30352:SF4">
    <property type="entry name" value="PYRUVATE FORMATE-LYASE 2-ACTIVATING ENZYME"/>
    <property type="match status" value="1"/>
</dbReference>
<dbReference type="GO" id="GO:0016491">
    <property type="term" value="F:oxidoreductase activity"/>
    <property type="evidence" value="ECO:0007669"/>
    <property type="project" value="UniProtKB-KW"/>
</dbReference>
<evidence type="ECO:0000256" key="8">
    <source>
        <dbReference type="ARBA" id="ARBA00023014"/>
    </source>
</evidence>
<organism evidence="10 11">
    <name type="scientific">Lactiplantibacillus dongliensis</name>
    <dbReference type="NCBI Taxonomy" id="2559919"/>
    <lineage>
        <taxon>Bacteria</taxon>
        <taxon>Bacillati</taxon>
        <taxon>Bacillota</taxon>
        <taxon>Bacilli</taxon>
        <taxon>Lactobacillales</taxon>
        <taxon>Lactobacillaceae</taxon>
        <taxon>Lactiplantibacillus</taxon>
    </lineage>
</organism>
<comment type="caution">
    <text evidence="10">The sequence shown here is derived from an EMBL/GenBank/DDBJ whole genome shotgun (WGS) entry which is preliminary data.</text>
</comment>
<keyword evidence="8" id="KW-0411">Iron-sulfur</keyword>
<sequence length="259" mass="29714">MRKPIIFNIQKFSTHDGPGIRTTIFFKGCPIQCQWCHNPESQSFKPEPMLNKDGQAELLGKTYEIDELVEIATKDELFYDQSGGGVTLSGGEVMAQPIEFIEELTRRLAMRGISVAIDTCGVVSQRNLERVLPYADLYLYDLKFIDSQQHKKYTGATNEKVLNNLKFLSDHQARIILRLILLKDLNDTDDILKRTLAWIKANHIHVEEVSLLPYHDFGRDKYRKLNRECTQNFKVPTDDRLAVIKQAWEDYGVPVKIGG</sequence>
<dbReference type="InterPro" id="IPR034457">
    <property type="entry name" value="Organic_radical-activating"/>
</dbReference>
<keyword evidence="4" id="KW-0949">S-adenosyl-L-methionine</keyword>
<evidence type="ECO:0000256" key="7">
    <source>
        <dbReference type="ARBA" id="ARBA00023004"/>
    </source>
</evidence>
<evidence type="ECO:0000256" key="3">
    <source>
        <dbReference type="ARBA" id="ARBA00022485"/>
    </source>
</evidence>
<keyword evidence="5" id="KW-0479">Metal-binding</keyword>
<dbReference type="InterPro" id="IPR007197">
    <property type="entry name" value="rSAM"/>
</dbReference>
<feature type="domain" description="Radical SAM core" evidence="9">
    <location>
        <begin position="15"/>
        <end position="254"/>
    </location>
</feature>
<evidence type="ECO:0000256" key="5">
    <source>
        <dbReference type="ARBA" id="ARBA00022723"/>
    </source>
</evidence>
<dbReference type="PROSITE" id="PS01087">
    <property type="entry name" value="RADICAL_ACTIVATING"/>
    <property type="match status" value="1"/>
</dbReference>